<dbReference type="UniPathway" id="UPA00340">
    <property type="reaction ID" value="UER00458"/>
</dbReference>
<feature type="site" description="Transition state stabilizer" evidence="9">
    <location>
        <position position="175"/>
    </location>
</feature>
<dbReference type="GO" id="GO:0005524">
    <property type="term" value="F:ATP binding"/>
    <property type="evidence" value="ECO:0007669"/>
    <property type="project" value="UniProtKB-KW"/>
</dbReference>
<evidence type="ECO:0000256" key="6">
    <source>
        <dbReference type="ARBA" id="ARBA00022777"/>
    </source>
</evidence>
<keyword evidence="5 9" id="KW-0547">Nucleotide-binding</keyword>
<comment type="catalytic activity">
    <reaction evidence="9">
        <text>acetate + ATP = acetyl phosphate + ADP</text>
        <dbReference type="Rhea" id="RHEA:11352"/>
        <dbReference type="ChEBI" id="CHEBI:22191"/>
        <dbReference type="ChEBI" id="CHEBI:30089"/>
        <dbReference type="ChEBI" id="CHEBI:30616"/>
        <dbReference type="ChEBI" id="CHEBI:456216"/>
        <dbReference type="EC" id="2.7.2.1"/>
    </reaction>
</comment>
<sequence>MILVINAGSSSIKFAAYDAASLKLRLRGAIEELRNTPAFSIHAEDAALKTAFEDFPASGDHARYTAWILYALEKIFPDDAVAIAGHRVVHGGLHYDAPAKIDDAVLEDLQSLSPLAPNHQPHNLAAIRAVAEKSPALPQIACFDTSFHRTQPRLAQLFALPRDLIDEGVLRYGFHGLSYDHIVHELPTHLDAKSRRRVIAAHLGHGASMCALQNGRSIATTMGFTALDGLVMGARCGALDPGVVIHLIRQKGMSADDVDKMLHSKSGMLGVSGISDDVRALLKSDDPKAEEALDLFAYRAAREIGSLMAALGGLDALVFTAGIGENSPDMRKRICARADWTGLKLDEGLNEQNAGRISAASSAVEVLVIPANEELVIARACKTALEER</sequence>
<dbReference type="GO" id="GO:0005829">
    <property type="term" value="C:cytosol"/>
    <property type="evidence" value="ECO:0007669"/>
    <property type="project" value="TreeGrafter"/>
</dbReference>
<feature type="binding site" evidence="9">
    <location>
        <position position="373"/>
    </location>
    <ligand>
        <name>Mg(2+)</name>
        <dbReference type="ChEBI" id="CHEBI:18420"/>
    </ligand>
</feature>
<keyword evidence="6 9" id="KW-0418">Kinase</keyword>
<dbReference type="GO" id="GO:0000287">
    <property type="term" value="F:magnesium ion binding"/>
    <property type="evidence" value="ECO:0007669"/>
    <property type="project" value="UniProtKB-UniRule"/>
</dbReference>
<dbReference type="OrthoDB" id="9802453at2"/>
<evidence type="ECO:0000256" key="5">
    <source>
        <dbReference type="ARBA" id="ARBA00022741"/>
    </source>
</evidence>
<dbReference type="PROSITE" id="PS01076">
    <property type="entry name" value="ACETATE_KINASE_2"/>
    <property type="match status" value="1"/>
</dbReference>
<comment type="cofactor">
    <cofactor evidence="9">
        <name>Mg(2+)</name>
        <dbReference type="ChEBI" id="CHEBI:18420"/>
    </cofactor>
    <cofactor evidence="9">
        <name>Mn(2+)</name>
        <dbReference type="ChEBI" id="CHEBI:29035"/>
    </cofactor>
    <text evidence="9">Mg(2+). Can also accept Mn(2+).</text>
</comment>
<feature type="binding site" evidence="9">
    <location>
        <position position="13"/>
    </location>
    <ligand>
        <name>ATP</name>
        <dbReference type="ChEBI" id="CHEBI:30616"/>
    </ligand>
</feature>
<evidence type="ECO:0000313" key="12">
    <source>
        <dbReference type="Proteomes" id="UP000239504"/>
    </source>
</evidence>
<dbReference type="PROSITE" id="PS01075">
    <property type="entry name" value="ACETATE_KINASE_1"/>
    <property type="match status" value="1"/>
</dbReference>
<feature type="binding site" evidence="9">
    <location>
        <begin position="277"/>
        <end position="279"/>
    </location>
    <ligand>
        <name>ATP</name>
        <dbReference type="ChEBI" id="CHEBI:30616"/>
    </ligand>
</feature>
<evidence type="ECO:0000256" key="4">
    <source>
        <dbReference type="ARBA" id="ARBA00022723"/>
    </source>
</evidence>
<keyword evidence="4 9" id="KW-0479">Metal-binding</keyword>
<dbReference type="EMBL" id="PJCH01000001">
    <property type="protein sequence ID" value="PQA89771.1"/>
    <property type="molecule type" value="Genomic_DNA"/>
</dbReference>
<dbReference type="Gene3D" id="3.30.420.40">
    <property type="match status" value="2"/>
</dbReference>
<evidence type="ECO:0000256" key="8">
    <source>
        <dbReference type="ARBA" id="ARBA00022842"/>
    </source>
</evidence>
<keyword evidence="7 9" id="KW-0067">ATP-binding</keyword>
<organism evidence="11 12">
    <name type="scientific">Hyphococcus luteus</name>
    <dbReference type="NCBI Taxonomy" id="2058213"/>
    <lineage>
        <taxon>Bacteria</taxon>
        <taxon>Pseudomonadati</taxon>
        <taxon>Pseudomonadota</taxon>
        <taxon>Alphaproteobacteria</taxon>
        <taxon>Parvularculales</taxon>
        <taxon>Parvularculaceae</taxon>
        <taxon>Hyphococcus</taxon>
    </lineage>
</organism>
<dbReference type="SUPFAM" id="SSF53067">
    <property type="entry name" value="Actin-like ATPase domain"/>
    <property type="match status" value="2"/>
</dbReference>
<dbReference type="InterPro" id="IPR043129">
    <property type="entry name" value="ATPase_NBD"/>
</dbReference>
<comment type="caution">
    <text evidence="11">The sequence shown here is derived from an EMBL/GenBank/DDBJ whole genome shotgun (WGS) entry which is preliminary data.</text>
</comment>
<dbReference type="GO" id="GO:0006083">
    <property type="term" value="P:acetate metabolic process"/>
    <property type="evidence" value="ECO:0007669"/>
    <property type="project" value="TreeGrafter"/>
</dbReference>
<comment type="subunit">
    <text evidence="9">Homodimer.</text>
</comment>
<dbReference type="HAMAP" id="MF_00020">
    <property type="entry name" value="Acetate_kinase"/>
    <property type="match status" value="1"/>
</dbReference>
<comment type="pathway">
    <text evidence="9">Metabolic intermediate biosynthesis; acetyl-CoA biosynthesis; acetyl-CoA from acetate: step 1/2.</text>
</comment>
<keyword evidence="2 9" id="KW-0963">Cytoplasm</keyword>
<reference evidence="11 12" key="1">
    <citation type="submission" date="2017-12" db="EMBL/GenBank/DDBJ databases">
        <authorList>
            <person name="Hurst M.R.H."/>
        </authorList>
    </citation>
    <scope>NUCLEOTIDE SEQUENCE [LARGE SCALE GENOMIC DNA]</scope>
    <source>
        <strain evidence="11 12">SY-3-19</strain>
    </source>
</reference>
<feature type="site" description="Transition state stabilizer" evidence="9">
    <location>
        <position position="235"/>
    </location>
</feature>
<dbReference type="EC" id="2.7.2.1" evidence="9"/>
<comment type="function">
    <text evidence="9">Catalyzes the formation of acetyl phosphate from acetate and ATP. Can also catalyze the reverse reaction.</text>
</comment>
<accession>A0A2S7KB92</accession>
<evidence type="ECO:0000256" key="1">
    <source>
        <dbReference type="ARBA" id="ARBA00008748"/>
    </source>
</evidence>
<keyword evidence="12" id="KW-1185">Reference proteome</keyword>
<dbReference type="NCBIfam" id="TIGR00016">
    <property type="entry name" value="ackA"/>
    <property type="match status" value="1"/>
</dbReference>
<comment type="similarity">
    <text evidence="1 9 10">Belongs to the acetokinase family.</text>
</comment>
<dbReference type="PRINTS" id="PR00471">
    <property type="entry name" value="ACETATEKNASE"/>
</dbReference>
<evidence type="ECO:0000256" key="7">
    <source>
        <dbReference type="ARBA" id="ARBA00022840"/>
    </source>
</evidence>
<evidence type="ECO:0000256" key="10">
    <source>
        <dbReference type="RuleBase" id="RU003835"/>
    </source>
</evidence>
<evidence type="ECO:0000313" key="11">
    <source>
        <dbReference type="EMBL" id="PQA89771.1"/>
    </source>
</evidence>
<gene>
    <name evidence="9" type="primary">ackA</name>
    <name evidence="11" type="ORF">CW354_01370</name>
</gene>
<feature type="binding site" evidence="9">
    <location>
        <position position="6"/>
    </location>
    <ligand>
        <name>Mg(2+)</name>
        <dbReference type="ChEBI" id="CHEBI:18420"/>
    </ligand>
</feature>
<evidence type="ECO:0000256" key="2">
    <source>
        <dbReference type="ARBA" id="ARBA00022490"/>
    </source>
</evidence>
<dbReference type="InterPro" id="IPR004372">
    <property type="entry name" value="Ac/propionate_kinase"/>
</dbReference>
<dbReference type="InterPro" id="IPR000890">
    <property type="entry name" value="Aliphatic_acid_kin_short-chain"/>
</dbReference>
<keyword evidence="3 9" id="KW-0808">Transferase</keyword>
<feature type="binding site" evidence="9">
    <location>
        <begin position="202"/>
        <end position="206"/>
    </location>
    <ligand>
        <name>ATP</name>
        <dbReference type="ChEBI" id="CHEBI:30616"/>
    </ligand>
</feature>
<proteinExistence type="inferred from homology"/>
<evidence type="ECO:0000256" key="3">
    <source>
        <dbReference type="ARBA" id="ARBA00022679"/>
    </source>
</evidence>
<feature type="active site" description="Proton donor/acceptor" evidence="9">
    <location>
        <position position="144"/>
    </location>
</feature>
<protein>
    <recommendedName>
        <fullName evidence="9">Acetate kinase</fullName>
        <ecNumber evidence="9">2.7.2.1</ecNumber>
    </recommendedName>
    <alternativeName>
        <fullName evidence="9">Acetokinase</fullName>
    </alternativeName>
</protein>
<dbReference type="PANTHER" id="PTHR21060">
    <property type="entry name" value="ACETATE KINASE"/>
    <property type="match status" value="1"/>
</dbReference>
<name>A0A2S7KB92_9PROT</name>
<dbReference type="PANTHER" id="PTHR21060:SF21">
    <property type="entry name" value="ACETATE KINASE"/>
    <property type="match status" value="1"/>
</dbReference>
<comment type="subcellular location">
    <subcellularLocation>
        <location evidence="9">Cytoplasm</location>
    </subcellularLocation>
</comment>
<evidence type="ECO:0000256" key="9">
    <source>
        <dbReference type="HAMAP-Rule" id="MF_00020"/>
    </source>
</evidence>
<feature type="binding site" evidence="9">
    <location>
        <begin position="322"/>
        <end position="326"/>
    </location>
    <ligand>
        <name>ATP</name>
        <dbReference type="ChEBI" id="CHEBI:30616"/>
    </ligand>
</feature>
<dbReference type="Pfam" id="PF00871">
    <property type="entry name" value="Acetate_kinase"/>
    <property type="match status" value="1"/>
</dbReference>
<dbReference type="Proteomes" id="UP000239504">
    <property type="component" value="Unassembled WGS sequence"/>
</dbReference>
<dbReference type="InterPro" id="IPR023865">
    <property type="entry name" value="Aliphatic_acid_kinase_CS"/>
</dbReference>
<dbReference type="GO" id="GO:0008776">
    <property type="term" value="F:acetate kinase activity"/>
    <property type="evidence" value="ECO:0007669"/>
    <property type="project" value="UniProtKB-UniRule"/>
</dbReference>
<feature type="binding site" evidence="9">
    <location>
        <position position="87"/>
    </location>
    <ligand>
        <name>substrate</name>
    </ligand>
</feature>
<dbReference type="AlphaFoldDB" id="A0A2S7KB92"/>
<dbReference type="GO" id="GO:0006085">
    <property type="term" value="P:acetyl-CoA biosynthetic process"/>
    <property type="evidence" value="ECO:0007669"/>
    <property type="project" value="UniProtKB-UniRule"/>
</dbReference>
<keyword evidence="8 9" id="KW-0460">Magnesium</keyword>
<dbReference type="PIRSF" id="PIRSF000722">
    <property type="entry name" value="Acetate_prop_kin"/>
    <property type="match status" value="1"/>
</dbReference>